<evidence type="ECO:0000313" key="3">
    <source>
        <dbReference type="Proteomes" id="UP001418637"/>
    </source>
</evidence>
<name>A0ABV0BF36_9HYPH</name>
<dbReference type="PROSITE" id="PS51819">
    <property type="entry name" value="VOC"/>
    <property type="match status" value="2"/>
</dbReference>
<organism evidence="2 3">
    <name type="scientific">Hohaiivirga grylli</name>
    <dbReference type="NCBI Taxonomy" id="3133970"/>
    <lineage>
        <taxon>Bacteria</taxon>
        <taxon>Pseudomonadati</taxon>
        <taxon>Pseudomonadota</taxon>
        <taxon>Alphaproteobacteria</taxon>
        <taxon>Hyphomicrobiales</taxon>
        <taxon>Methylobacteriaceae</taxon>
        <taxon>Hohaiivirga</taxon>
    </lineage>
</organism>
<protein>
    <submittedName>
        <fullName evidence="2">VOC family protein</fullName>
    </submittedName>
</protein>
<dbReference type="InterPro" id="IPR029068">
    <property type="entry name" value="Glyas_Bleomycin-R_OHBP_Dase"/>
</dbReference>
<feature type="domain" description="VOC" evidence="1">
    <location>
        <begin position="168"/>
        <end position="276"/>
    </location>
</feature>
<dbReference type="CDD" id="cd07255">
    <property type="entry name" value="VOC_BsCatE_like_N"/>
    <property type="match status" value="1"/>
</dbReference>
<dbReference type="PANTHER" id="PTHR43279">
    <property type="entry name" value="CATECHOL-2,3-DIOXYGENASE"/>
    <property type="match status" value="1"/>
</dbReference>
<dbReference type="Pfam" id="PF00903">
    <property type="entry name" value="Glyoxalase"/>
    <property type="match status" value="2"/>
</dbReference>
<accession>A0ABV0BF36</accession>
<dbReference type="RefSeq" id="WP_346335581.1">
    <property type="nucleotide sequence ID" value="NZ_JBBYXI010000001.1"/>
</dbReference>
<reference evidence="2 3" key="1">
    <citation type="submission" date="2024-04" db="EMBL/GenBank/DDBJ databases">
        <title>A novel species isolated from cricket.</title>
        <authorList>
            <person name="Wang H.-C."/>
        </authorList>
    </citation>
    <scope>NUCLEOTIDE SEQUENCE [LARGE SCALE GENOMIC DNA]</scope>
    <source>
        <strain evidence="2 3">WL0021</strain>
    </source>
</reference>
<feature type="domain" description="VOC" evidence="1">
    <location>
        <begin position="10"/>
        <end position="126"/>
    </location>
</feature>
<dbReference type="InterPro" id="IPR037523">
    <property type="entry name" value="VOC_core"/>
</dbReference>
<sequence length="277" mass="31118">MMPEVIPSLRIGLVTLTVNNLDYVRNFYEKILGLIPLHETAGRVALGTEKEVLLVLEEDRNAKRHSIREAGLFHTAFLLPTRGDLARWFLHAHQLGIHLQGASDHLVSEAIYLADPEGNGIEIYKDRPRSDWRWHEGQVEMATIALDIADLVKDADGQSWETVPAATRIGHVHLQVGHIAEAEKFYADKLGFDITCHYPGATFYSTGQYHHHLATNIWNSRNAPPREKNTTGLAQIELIAAEQDIISGIRDRTGNKDSGSLIIEDPWHNKISIKMAF</sequence>
<dbReference type="SUPFAM" id="SSF54593">
    <property type="entry name" value="Glyoxalase/Bleomycin resistance protein/Dihydroxybiphenyl dioxygenase"/>
    <property type="match status" value="2"/>
</dbReference>
<dbReference type="EMBL" id="JBBYXI010000001">
    <property type="protein sequence ID" value="MEN3929583.1"/>
    <property type="molecule type" value="Genomic_DNA"/>
</dbReference>
<dbReference type="CDD" id="cd16359">
    <property type="entry name" value="VOC_BsCatE_like_C"/>
    <property type="match status" value="1"/>
</dbReference>
<keyword evidence="3" id="KW-1185">Reference proteome</keyword>
<evidence type="ECO:0000313" key="2">
    <source>
        <dbReference type="EMBL" id="MEN3929583.1"/>
    </source>
</evidence>
<comment type="caution">
    <text evidence="2">The sequence shown here is derived from an EMBL/GenBank/DDBJ whole genome shotgun (WGS) entry which is preliminary data.</text>
</comment>
<evidence type="ECO:0000259" key="1">
    <source>
        <dbReference type="PROSITE" id="PS51819"/>
    </source>
</evidence>
<dbReference type="InterPro" id="IPR004360">
    <property type="entry name" value="Glyas_Fos-R_dOase_dom"/>
</dbReference>
<proteinExistence type="predicted"/>
<dbReference type="PANTHER" id="PTHR43279:SF1">
    <property type="entry name" value="CATECHOL-2,3-DIOXYGENASE"/>
    <property type="match status" value="1"/>
</dbReference>
<dbReference type="Gene3D" id="3.10.180.10">
    <property type="entry name" value="2,3-Dihydroxybiphenyl 1,2-Dioxygenase, domain 1"/>
    <property type="match status" value="2"/>
</dbReference>
<gene>
    <name evidence="2" type="ORF">WJT86_00740</name>
</gene>
<dbReference type="Proteomes" id="UP001418637">
    <property type="component" value="Unassembled WGS sequence"/>
</dbReference>